<reference evidence="1" key="1">
    <citation type="journal article" date="2014" name="Front. Microbiol.">
        <title>High frequency of phylogenetically diverse reductive dehalogenase-homologous genes in deep subseafloor sedimentary metagenomes.</title>
        <authorList>
            <person name="Kawai M."/>
            <person name="Futagami T."/>
            <person name="Toyoda A."/>
            <person name="Takaki Y."/>
            <person name="Nishi S."/>
            <person name="Hori S."/>
            <person name="Arai W."/>
            <person name="Tsubouchi T."/>
            <person name="Morono Y."/>
            <person name="Uchiyama I."/>
            <person name="Ito T."/>
            <person name="Fujiyama A."/>
            <person name="Inagaki F."/>
            <person name="Takami H."/>
        </authorList>
    </citation>
    <scope>NUCLEOTIDE SEQUENCE</scope>
    <source>
        <strain evidence="1">Expedition CK06-06</strain>
    </source>
</reference>
<dbReference type="AlphaFoldDB" id="X1FPF5"/>
<name>X1FPF5_9ZZZZ</name>
<organism evidence="1">
    <name type="scientific">marine sediment metagenome</name>
    <dbReference type="NCBI Taxonomy" id="412755"/>
    <lineage>
        <taxon>unclassified sequences</taxon>
        <taxon>metagenomes</taxon>
        <taxon>ecological metagenomes</taxon>
    </lineage>
</organism>
<sequence length="137" mass="16083">MCMRWLRKLYLQQSGLERISPNDWVKRDQIDYDGGLLTIKLKPNVKVFGIADTGSMDGLLDYGHNVIATDHFDKAKLAVGDIVVYQVYTTRICHRIIEIREDRNGRIYRCRGDNCIDTDKWYLRDENIKWLVLGIIY</sequence>
<gene>
    <name evidence="1" type="ORF">S03H2_39029</name>
</gene>
<dbReference type="EMBL" id="BARU01024097">
    <property type="protein sequence ID" value="GAH47541.1"/>
    <property type="molecule type" value="Genomic_DNA"/>
</dbReference>
<protein>
    <recommendedName>
        <fullName evidence="2">Peptidase S24/S26A/S26B/S26C domain-containing protein</fullName>
    </recommendedName>
</protein>
<accession>X1FPF5</accession>
<evidence type="ECO:0008006" key="2">
    <source>
        <dbReference type="Google" id="ProtNLM"/>
    </source>
</evidence>
<evidence type="ECO:0000313" key="1">
    <source>
        <dbReference type="EMBL" id="GAH47541.1"/>
    </source>
</evidence>
<comment type="caution">
    <text evidence="1">The sequence shown here is derived from an EMBL/GenBank/DDBJ whole genome shotgun (WGS) entry which is preliminary data.</text>
</comment>
<proteinExistence type="predicted"/>